<keyword evidence="2" id="KW-1185">Reference proteome</keyword>
<gene>
    <name evidence="1" type="ORF">Pint_02371</name>
</gene>
<reference evidence="2" key="1">
    <citation type="journal article" date="2023" name="G3 (Bethesda)">
        <title>Genome assembly and association tests identify interacting loci associated with vigor, precocity, and sex in interspecific pistachio rootstocks.</title>
        <authorList>
            <person name="Palmer W."/>
            <person name="Jacygrad E."/>
            <person name="Sagayaradj S."/>
            <person name="Cavanaugh K."/>
            <person name="Han R."/>
            <person name="Bertier L."/>
            <person name="Beede B."/>
            <person name="Kafkas S."/>
            <person name="Golino D."/>
            <person name="Preece J."/>
            <person name="Michelmore R."/>
        </authorList>
    </citation>
    <scope>NUCLEOTIDE SEQUENCE [LARGE SCALE GENOMIC DNA]</scope>
</reference>
<name>A0ACC0ZFH3_9ROSI</name>
<proteinExistence type="predicted"/>
<dbReference type="Proteomes" id="UP001163603">
    <property type="component" value="Chromosome 1"/>
</dbReference>
<sequence length="23" mass="2706">MCCMQTSKEKMQRGVQTRRLFSG</sequence>
<evidence type="ECO:0000313" key="1">
    <source>
        <dbReference type="EMBL" id="KAJ0051526.1"/>
    </source>
</evidence>
<accession>A0ACC0ZFH3</accession>
<comment type="caution">
    <text evidence="1">The sequence shown here is derived from an EMBL/GenBank/DDBJ whole genome shotgun (WGS) entry which is preliminary data.</text>
</comment>
<organism evidence="1 2">
    <name type="scientific">Pistacia integerrima</name>
    <dbReference type="NCBI Taxonomy" id="434235"/>
    <lineage>
        <taxon>Eukaryota</taxon>
        <taxon>Viridiplantae</taxon>
        <taxon>Streptophyta</taxon>
        <taxon>Embryophyta</taxon>
        <taxon>Tracheophyta</taxon>
        <taxon>Spermatophyta</taxon>
        <taxon>Magnoliopsida</taxon>
        <taxon>eudicotyledons</taxon>
        <taxon>Gunneridae</taxon>
        <taxon>Pentapetalae</taxon>
        <taxon>rosids</taxon>
        <taxon>malvids</taxon>
        <taxon>Sapindales</taxon>
        <taxon>Anacardiaceae</taxon>
        <taxon>Pistacia</taxon>
    </lineage>
</organism>
<protein>
    <submittedName>
        <fullName evidence="1">Uncharacterized protein</fullName>
    </submittedName>
</protein>
<dbReference type="EMBL" id="CM047736">
    <property type="protein sequence ID" value="KAJ0051526.1"/>
    <property type="molecule type" value="Genomic_DNA"/>
</dbReference>
<evidence type="ECO:0000313" key="2">
    <source>
        <dbReference type="Proteomes" id="UP001163603"/>
    </source>
</evidence>